<evidence type="ECO:0000313" key="10">
    <source>
        <dbReference type="Proteomes" id="UP000663760"/>
    </source>
</evidence>
<accession>A0A7I8K6Y2</accession>
<dbReference type="Gene3D" id="1.10.20.10">
    <property type="entry name" value="Histone, subunit A"/>
    <property type="match status" value="1"/>
</dbReference>
<proteinExistence type="inferred from homology"/>
<keyword evidence="6" id="KW-0539">Nucleus</keyword>
<feature type="domain" description="Bromodomain associated" evidence="8">
    <location>
        <begin position="25"/>
        <end position="101"/>
    </location>
</feature>
<evidence type="ECO:0000313" key="9">
    <source>
        <dbReference type="EMBL" id="CAA7393414.1"/>
    </source>
</evidence>
<evidence type="ECO:0000256" key="4">
    <source>
        <dbReference type="ARBA" id="ARBA00023015"/>
    </source>
</evidence>
<evidence type="ECO:0000256" key="7">
    <source>
        <dbReference type="SAM" id="MobiDB-lite"/>
    </source>
</evidence>
<sequence>MNDGGKESARDTESRQLGSRRSAADAFGRAIARIAVAQICESLGFNSIQQSALDALSDVAVRYICDLGRTSHFYANLAGRTGCSVFDVLQGLEELGSTQGFSSASDVHHCLVNSGVVRDLTRYVSIADEAPFARSVPHFPIAHHRKLSLAFSQIGEPPPGKHIPDWLPAFPDPHTYIHTPVWDEKASDPRTGKIEQARQRRKAERSLLSLQQRLAYSGATSVAPVVDDIRGKEKQEVPINPFLAPPILFGEKEVSPIIPPDAAVGNKVSVLETFAPAIEAMKRGASDSMGGESKILPIKRPAVHFTFGNKKSITAPFSFKTPSSGKRGLRILKDDEKDDKKRRAELILKEAMENPHELAQL</sequence>
<dbReference type="InterPro" id="IPR006565">
    <property type="entry name" value="BTP"/>
</dbReference>
<dbReference type="Pfam" id="PF10406">
    <property type="entry name" value="TAF8_C"/>
    <property type="match status" value="1"/>
</dbReference>
<dbReference type="PANTHER" id="PTHR46338:SF1">
    <property type="entry name" value="TRANSCRIPTION INITIATION FACTOR TFIID SUBUNIT 8"/>
    <property type="match status" value="1"/>
</dbReference>
<feature type="region of interest" description="Disordered" evidence="7">
    <location>
        <begin position="1"/>
        <end position="20"/>
    </location>
</feature>
<dbReference type="InterPro" id="IPR019473">
    <property type="entry name" value="TFIID_su8_C"/>
</dbReference>
<dbReference type="GO" id="GO:0046982">
    <property type="term" value="F:protein heterodimerization activity"/>
    <property type="evidence" value="ECO:0007669"/>
    <property type="project" value="InterPro"/>
</dbReference>
<evidence type="ECO:0000256" key="6">
    <source>
        <dbReference type="ARBA" id="ARBA00023242"/>
    </source>
</evidence>
<organism evidence="9 10">
    <name type="scientific">Spirodela intermedia</name>
    <name type="common">Intermediate duckweed</name>
    <dbReference type="NCBI Taxonomy" id="51605"/>
    <lineage>
        <taxon>Eukaryota</taxon>
        <taxon>Viridiplantae</taxon>
        <taxon>Streptophyta</taxon>
        <taxon>Embryophyta</taxon>
        <taxon>Tracheophyta</taxon>
        <taxon>Spermatophyta</taxon>
        <taxon>Magnoliopsida</taxon>
        <taxon>Liliopsida</taxon>
        <taxon>Araceae</taxon>
        <taxon>Lemnoideae</taxon>
        <taxon>Spirodela</taxon>
    </lineage>
</organism>
<evidence type="ECO:0000256" key="1">
    <source>
        <dbReference type="ARBA" id="ARBA00004123"/>
    </source>
</evidence>
<dbReference type="InterPro" id="IPR037818">
    <property type="entry name" value="TAF8"/>
</dbReference>
<dbReference type="PANTHER" id="PTHR46338">
    <property type="entry name" value="TRANSCRIPTION INITIATION FACTOR TFIID SUBUNIT 8"/>
    <property type="match status" value="1"/>
</dbReference>
<dbReference type="Proteomes" id="UP000663760">
    <property type="component" value="Chromosome 3"/>
</dbReference>
<reference evidence="9" key="1">
    <citation type="submission" date="2020-02" db="EMBL/GenBank/DDBJ databases">
        <authorList>
            <person name="Scholz U."/>
            <person name="Mascher M."/>
            <person name="Fiebig A."/>
        </authorList>
    </citation>
    <scope>NUCLEOTIDE SEQUENCE</scope>
</reference>
<evidence type="ECO:0000259" key="8">
    <source>
        <dbReference type="SMART" id="SM00576"/>
    </source>
</evidence>
<comment type="similarity">
    <text evidence="2">Belongs to the TAF8 family.</text>
</comment>
<comment type="subcellular location">
    <subcellularLocation>
        <location evidence="1">Nucleus</location>
    </subcellularLocation>
</comment>
<keyword evidence="10" id="KW-1185">Reference proteome</keyword>
<evidence type="ECO:0000256" key="2">
    <source>
        <dbReference type="ARBA" id="ARBA00008767"/>
    </source>
</evidence>
<keyword evidence="5" id="KW-0804">Transcription</keyword>
<dbReference type="CDD" id="cd08049">
    <property type="entry name" value="TAF8"/>
    <property type="match status" value="1"/>
</dbReference>
<dbReference type="OrthoDB" id="436852at2759"/>
<dbReference type="SUPFAM" id="SSF47113">
    <property type="entry name" value="Histone-fold"/>
    <property type="match status" value="1"/>
</dbReference>
<dbReference type="Pfam" id="PF07524">
    <property type="entry name" value="Bromo_TP"/>
    <property type="match status" value="1"/>
</dbReference>
<dbReference type="InterPro" id="IPR009072">
    <property type="entry name" value="Histone-fold"/>
</dbReference>
<dbReference type="GO" id="GO:0005669">
    <property type="term" value="C:transcription factor TFIID complex"/>
    <property type="evidence" value="ECO:0007669"/>
    <property type="project" value="InterPro"/>
</dbReference>
<name>A0A7I8K6Y2_SPIIN</name>
<keyword evidence="4" id="KW-0805">Transcription regulation</keyword>
<feature type="compositionally biased region" description="Basic and acidic residues" evidence="7">
    <location>
        <begin position="1"/>
        <end position="14"/>
    </location>
</feature>
<dbReference type="AlphaFoldDB" id="A0A7I8K6Y2"/>
<dbReference type="SMART" id="SM00576">
    <property type="entry name" value="BTP"/>
    <property type="match status" value="1"/>
</dbReference>
<evidence type="ECO:0000256" key="5">
    <source>
        <dbReference type="ARBA" id="ARBA00023163"/>
    </source>
</evidence>
<evidence type="ECO:0000256" key="3">
    <source>
        <dbReference type="ARBA" id="ARBA00017307"/>
    </source>
</evidence>
<dbReference type="EMBL" id="LR746266">
    <property type="protein sequence ID" value="CAA7393414.1"/>
    <property type="molecule type" value="Genomic_DNA"/>
</dbReference>
<gene>
    <name evidence="9" type="ORF">SI8410_03004168</name>
</gene>
<protein>
    <recommendedName>
        <fullName evidence="3">Transcription initiation factor TFIID subunit 8</fullName>
    </recommendedName>
</protein>